<accession>A0A450U9C3</accession>
<organism evidence="1">
    <name type="scientific">Candidatus Kentrum sp. LFY</name>
    <dbReference type="NCBI Taxonomy" id="2126342"/>
    <lineage>
        <taxon>Bacteria</taxon>
        <taxon>Pseudomonadati</taxon>
        <taxon>Pseudomonadota</taxon>
        <taxon>Gammaproteobacteria</taxon>
        <taxon>Candidatus Kentrum</taxon>
    </lineage>
</organism>
<sequence>MKNRPGMMHSRQTGIGEAIDTGISLLDNLANKPAQILDLVFNDGFLRRILSPHHVGLLAPPGSHGDLSSAIGARGIHILSVLRSSVVTAQLTGRFGKQVNVDIYLCRAKARDTPRLEVFRVVEGLGATDIRTAMPDVLHVAYTPREPVGVAAISEKIVADGFEYVGGGVNHNKLMSEQNAITVLYFRRRQPIEGIPRIELFLPGRHPLPFTAETDHLIAVP</sequence>
<dbReference type="EMBL" id="CAADFH010000005">
    <property type="protein sequence ID" value="VFJ88605.1"/>
    <property type="molecule type" value="Genomic_DNA"/>
</dbReference>
<proteinExistence type="predicted"/>
<protein>
    <submittedName>
        <fullName evidence="1">Uncharacterized protein</fullName>
    </submittedName>
</protein>
<evidence type="ECO:0000313" key="1">
    <source>
        <dbReference type="EMBL" id="VFJ88605.1"/>
    </source>
</evidence>
<gene>
    <name evidence="1" type="ORF">BECKLFY1418A_GA0070994_10057</name>
</gene>
<reference evidence="1" key="1">
    <citation type="submission" date="2019-02" db="EMBL/GenBank/DDBJ databases">
        <authorList>
            <person name="Gruber-Vodicka R. H."/>
            <person name="Seah K. B. B."/>
        </authorList>
    </citation>
    <scope>NUCLEOTIDE SEQUENCE</scope>
    <source>
        <strain evidence="1">BECK_M6</strain>
    </source>
</reference>
<dbReference type="AlphaFoldDB" id="A0A450U9C3"/>
<name>A0A450U9C3_9GAMM</name>